<dbReference type="Gene3D" id="2.40.128.110">
    <property type="entry name" value="Lipid/polyisoprenoid-binding, YceI-like"/>
    <property type="match status" value="1"/>
</dbReference>
<protein>
    <submittedName>
        <fullName evidence="2">YceI family protein</fullName>
    </submittedName>
</protein>
<organism evidence="2 3">
    <name type="scientific">Fulvivirga kasyanovii</name>
    <dbReference type="NCBI Taxonomy" id="396812"/>
    <lineage>
        <taxon>Bacteria</taxon>
        <taxon>Pseudomonadati</taxon>
        <taxon>Bacteroidota</taxon>
        <taxon>Cytophagia</taxon>
        <taxon>Cytophagales</taxon>
        <taxon>Fulvivirgaceae</taxon>
        <taxon>Fulvivirga</taxon>
    </lineage>
</organism>
<comment type="caution">
    <text evidence="2">The sequence shown here is derived from an EMBL/GenBank/DDBJ whole genome shotgun (WGS) entry which is preliminary data.</text>
</comment>
<evidence type="ECO:0000313" key="2">
    <source>
        <dbReference type="EMBL" id="MTI23495.1"/>
    </source>
</evidence>
<gene>
    <name evidence="2" type="ORF">E1163_00875</name>
</gene>
<dbReference type="SUPFAM" id="SSF101874">
    <property type="entry name" value="YceI-like"/>
    <property type="match status" value="1"/>
</dbReference>
<dbReference type="InterPro" id="IPR007372">
    <property type="entry name" value="Lipid/polyisoprenoid-bd_YceI"/>
</dbReference>
<evidence type="ECO:0000313" key="3">
    <source>
        <dbReference type="Proteomes" id="UP000798808"/>
    </source>
</evidence>
<dbReference type="Proteomes" id="UP000798808">
    <property type="component" value="Unassembled WGS sequence"/>
</dbReference>
<accession>A0ABW9RJR4</accession>
<proteinExistence type="predicted"/>
<sequence length="243" mass="26405">MKNLKFLGFAAFTILVAACGQQKEGTDAEVSEAKEVAEVNTSESFSINKEESQITWIGSKPTGKHNGTIPIASGDIAVEGNEVVGGTIVINVAEIDNEDLKEDPESHGKLVSHLKSEDFFDAENHPTAEFVITSVAPYSKEDSVKVKEEFDTQYKPASAKEHMVASPTHKVTGNLSMRGKTLSVSFPAHVKVQDDKVIAKAKFNIDRSLWGLQYGNEADVVDKAKDKFIYNTVNVGFDIVAGK</sequence>
<feature type="domain" description="Lipid/polyisoprenoid-binding YceI-like" evidence="1">
    <location>
        <begin position="44"/>
        <end position="242"/>
    </location>
</feature>
<dbReference type="PANTHER" id="PTHR34406:SF1">
    <property type="entry name" value="PROTEIN YCEI"/>
    <property type="match status" value="1"/>
</dbReference>
<dbReference type="PROSITE" id="PS51257">
    <property type="entry name" value="PROKAR_LIPOPROTEIN"/>
    <property type="match status" value="1"/>
</dbReference>
<dbReference type="PANTHER" id="PTHR34406">
    <property type="entry name" value="PROTEIN YCEI"/>
    <property type="match status" value="1"/>
</dbReference>
<keyword evidence="3" id="KW-1185">Reference proteome</keyword>
<dbReference type="Pfam" id="PF04264">
    <property type="entry name" value="YceI"/>
    <property type="match status" value="1"/>
</dbReference>
<reference evidence="2 3" key="1">
    <citation type="submission" date="2019-02" db="EMBL/GenBank/DDBJ databases">
        <authorList>
            <person name="Goldberg S.R."/>
            <person name="Haltli B.A."/>
            <person name="Correa H."/>
            <person name="Russell K.G."/>
        </authorList>
    </citation>
    <scope>NUCLEOTIDE SEQUENCE [LARGE SCALE GENOMIC DNA]</scope>
    <source>
        <strain evidence="2 3">JCM 16186</strain>
    </source>
</reference>
<evidence type="ECO:0000259" key="1">
    <source>
        <dbReference type="SMART" id="SM00867"/>
    </source>
</evidence>
<dbReference type="EMBL" id="SMLW01000206">
    <property type="protein sequence ID" value="MTI23495.1"/>
    <property type="molecule type" value="Genomic_DNA"/>
</dbReference>
<dbReference type="SMART" id="SM00867">
    <property type="entry name" value="YceI"/>
    <property type="match status" value="1"/>
</dbReference>
<dbReference type="RefSeq" id="WP_155168637.1">
    <property type="nucleotide sequence ID" value="NZ_BAAAFL010000026.1"/>
</dbReference>
<dbReference type="InterPro" id="IPR036761">
    <property type="entry name" value="TTHA0802/YceI-like_sf"/>
</dbReference>
<name>A0ABW9RJR4_9BACT</name>